<organism evidence="2">
    <name type="scientific">viral metagenome</name>
    <dbReference type="NCBI Taxonomy" id="1070528"/>
    <lineage>
        <taxon>unclassified sequences</taxon>
        <taxon>metagenomes</taxon>
        <taxon>organismal metagenomes</taxon>
    </lineage>
</organism>
<dbReference type="EMBL" id="MN739689">
    <property type="protein sequence ID" value="QHT21281.1"/>
    <property type="molecule type" value="Genomic_DNA"/>
</dbReference>
<evidence type="ECO:0000313" key="2">
    <source>
        <dbReference type="EMBL" id="QHT21281.1"/>
    </source>
</evidence>
<proteinExistence type="predicted"/>
<feature type="compositionally biased region" description="Basic and acidic residues" evidence="1">
    <location>
        <begin position="13"/>
        <end position="22"/>
    </location>
</feature>
<feature type="region of interest" description="Disordered" evidence="1">
    <location>
        <begin position="1"/>
        <end position="22"/>
    </location>
</feature>
<sequence length="365" mass="41592">MMSMVNNSQYMDSRVRDSGSTKDDVASPITYFYKGETYMVDTDPFLQKDFNDVNPEKGYHTEVCIYRCVLEGCTPYLLYLMVRDTETDTVVFPNYRAISGGSGDESVEDTESRVLDDFKRGLFDIYPPGIHTGENFIDIYQEDLFRGFHMGADSITFVYDATRIQVPLATDKPYVWVTPYEMFVSKKTGEGVSIDDGVIRRVSSSLNGSLDKRFYHLTKMSDSSLVKDPYVLFLCKSGESFLANIGLSDTAFENDLETLPENTVCLLPPRIQHPLLGNYTFFSSFPLNEGTNTRIQSGINTGLKRYAVFVDIDGLNPLYVENENLKILDELYSPENPEKYSAITFFYKSHQIWCVKSPIYFSRLP</sequence>
<accession>A0A6C0DY26</accession>
<feature type="compositionally biased region" description="Polar residues" evidence="1">
    <location>
        <begin position="1"/>
        <end position="11"/>
    </location>
</feature>
<name>A0A6C0DY26_9ZZZZ</name>
<dbReference type="AlphaFoldDB" id="A0A6C0DY26"/>
<evidence type="ECO:0000256" key="1">
    <source>
        <dbReference type="SAM" id="MobiDB-lite"/>
    </source>
</evidence>
<reference evidence="2" key="1">
    <citation type="journal article" date="2020" name="Nature">
        <title>Giant virus diversity and host interactions through global metagenomics.</title>
        <authorList>
            <person name="Schulz F."/>
            <person name="Roux S."/>
            <person name="Paez-Espino D."/>
            <person name="Jungbluth S."/>
            <person name="Walsh D.A."/>
            <person name="Denef V.J."/>
            <person name="McMahon K.D."/>
            <person name="Konstantinidis K.T."/>
            <person name="Eloe-Fadrosh E.A."/>
            <person name="Kyrpides N.C."/>
            <person name="Woyke T."/>
        </authorList>
    </citation>
    <scope>NUCLEOTIDE SEQUENCE</scope>
    <source>
        <strain evidence="2">GVMAG-M-3300023174-92</strain>
    </source>
</reference>
<protein>
    <submittedName>
        <fullName evidence="2">Uncharacterized protein</fullName>
    </submittedName>
</protein>